<keyword evidence="2 5" id="KW-0812">Transmembrane</keyword>
<proteinExistence type="predicted"/>
<gene>
    <name evidence="8" type="ORF">OSB04_018453</name>
</gene>
<feature type="transmembrane region" description="Helical" evidence="6">
    <location>
        <begin position="74"/>
        <end position="94"/>
    </location>
</feature>
<keyword evidence="4 5" id="KW-0472">Membrane</keyword>
<evidence type="ECO:0000259" key="7">
    <source>
        <dbReference type="PROSITE" id="PS50922"/>
    </source>
</evidence>
<dbReference type="PROSITE" id="PS50922">
    <property type="entry name" value="TLC"/>
    <property type="match status" value="1"/>
</dbReference>
<keyword evidence="9" id="KW-1185">Reference proteome</keyword>
<dbReference type="Pfam" id="PF03798">
    <property type="entry name" value="TRAM_LAG1_CLN8"/>
    <property type="match status" value="1"/>
</dbReference>
<reference evidence="8" key="1">
    <citation type="submission" date="2023-03" db="EMBL/GenBank/DDBJ databases">
        <title>Chromosome-scale reference genome and RAD-based genetic map of yellow starthistle (Centaurea solstitialis) reveal putative structural variation and QTLs associated with invader traits.</title>
        <authorList>
            <person name="Reatini B."/>
            <person name="Cang F.A."/>
            <person name="Jiang Q."/>
            <person name="Mckibben M.T.W."/>
            <person name="Barker M.S."/>
            <person name="Rieseberg L.H."/>
            <person name="Dlugosch K.M."/>
        </authorList>
    </citation>
    <scope>NUCLEOTIDE SEQUENCE</scope>
    <source>
        <strain evidence="8">CAN-66</strain>
        <tissue evidence="8">Leaf</tissue>
    </source>
</reference>
<comment type="caution">
    <text evidence="8">The sequence shown here is derived from an EMBL/GenBank/DDBJ whole genome shotgun (WGS) entry which is preliminary data.</text>
</comment>
<accession>A0AA38TPT5</accession>
<keyword evidence="3 6" id="KW-1133">Transmembrane helix</keyword>
<dbReference type="PANTHER" id="PTHR31766">
    <property type="entry name" value="GLABROUS1 ENHANCER-BINDING PROTEIN-LIKE 2"/>
    <property type="match status" value="1"/>
</dbReference>
<dbReference type="AlphaFoldDB" id="A0AA38TPT5"/>
<dbReference type="InterPro" id="IPR040327">
    <property type="entry name" value="At5g14285-like"/>
</dbReference>
<dbReference type="GO" id="GO:0016020">
    <property type="term" value="C:membrane"/>
    <property type="evidence" value="ECO:0007669"/>
    <property type="project" value="UniProtKB-SubCell"/>
</dbReference>
<name>A0AA38TPT5_9ASTR</name>
<feature type="transmembrane region" description="Helical" evidence="6">
    <location>
        <begin position="209"/>
        <end position="227"/>
    </location>
</feature>
<feature type="transmembrane region" description="Helical" evidence="6">
    <location>
        <begin position="247"/>
        <end position="270"/>
    </location>
</feature>
<evidence type="ECO:0000313" key="8">
    <source>
        <dbReference type="EMBL" id="KAJ9554408.1"/>
    </source>
</evidence>
<dbReference type="InterPro" id="IPR006634">
    <property type="entry name" value="TLC-dom"/>
</dbReference>
<feature type="domain" description="TLC" evidence="7">
    <location>
        <begin position="69"/>
        <end position="277"/>
    </location>
</feature>
<dbReference type="Proteomes" id="UP001172457">
    <property type="component" value="Chromosome 4"/>
</dbReference>
<dbReference type="EMBL" id="JARYMX010000004">
    <property type="protein sequence ID" value="KAJ9554408.1"/>
    <property type="molecule type" value="Genomic_DNA"/>
</dbReference>
<evidence type="ECO:0000256" key="1">
    <source>
        <dbReference type="ARBA" id="ARBA00004141"/>
    </source>
</evidence>
<evidence type="ECO:0000256" key="2">
    <source>
        <dbReference type="ARBA" id="ARBA00022692"/>
    </source>
</evidence>
<protein>
    <recommendedName>
        <fullName evidence="7">TLC domain-containing protein</fullName>
    </recommendedName>
</protein>
<dbReference type="SMART" id="SM00724">
    <property type="entry name" value="TLC"/>
    <property type="match status" value="1"/>
</dbReference>
<evidence type="ECO:0000256" key="4">
    <source>
        <dbReference type="ARBA" id="ARBA00023136"/>
    </source>
</evidence>
<sequence length="283" mass="31875">MATRNDRVRPTTHLRLVSKGSEPTNHQRSNPLAMEAQNLEPFFLPSFTLMFISIYLLAYTTLFKNWDTKKRPEASSCLISLAHGTPAVLLSLYANFLHPQPPHHPHHFAAKNTPLQTLVLDFSIAYFLTDTSHYFIFIPTDHLFIAHHLAVLYVFITCRFVVGSGGSAVLLLLALAEVTSPCQNAWSLARFRKDEVASVARFYGGLSPYFYGFYTVVRGVVGPSVVYKMVAFYSNGGGSGEIPVWAWVSWMIVIVNAILVSVLWVSNLWFNLFKERSKIKKLS</sequence>
<evidence type="ECO:0000256" key="5">
    <source>
        <dbReference type="PROSITE-ProRule" id="PRU00205"/>
    </source>
</evidence>
<evidence type="ECO:0000256" key="3">
    <source>
        <dbReference type="ARBA" id="ARBA00022989"/>
    </source>
</evidence>
<organism evidence="8 9">
    <name type="scientific">Centaurea solstitialis</name>
    <name type="common">yellow star-thistle</name>
    <dbReference type="NCBI Taxonomy" id="347529"/>
    <lineage>
        <taxon>Eukaryota</taxon>
        <taxon>Viridiplantae</taxon>
        <taxon>Streptophyta</taxon>
        <taxon>Embryophyta</taxon>
        <taxon>Tracheophyta</taxon>
        <taxon>Spermatophyta</taxon>
        <taxon>Magnoliopsida</taxon>
        <taxon>eudicotyledons</taxon>
        <taxon>Gunneridae</taxon>
        <taxon>Pentapetalae</taxon>
        <taxon>asterids</taxon>
        <taxon>campanulids</taxon>
        <taxon>Asterales</taxon>
        <taxon>Asteraceae</taxon>
        <taxon>Carduoideae</taxon>
        <taxon>Cardueae</taxon>
        <taxon>Centaureinae</taxon>
        <taxon>Centaurea</taxon>
    </lineage>
</organism>
<dbReference type="PANTHER" id="PTHR31766:SF10">
    <property type="entry name" value="TRAM, LAG1 AND CLN8 (TLC) LIPID-SENSING DOMAIN CONTAINING PROTEIN-RELATED"/>
    <property type="match status" value="1"/>
</dbReference>
<evidence type="ECO:0000256" key="6">
    <source>
        <dbReference type="SAM" id="Phobius"/>
    </source>
</evidence>
<feature type="transmembrane region" description="Helical" evidence="6">
    <location>
        <begin position="42"/>
        <end position="62"/>
    </location>
</feature>
<feature type="transmembrane region" description="Helical" evidence="6">
    <location>
        <begin position="114"/>
        <end position="136"/>
    </location>
</feature>
<comment type="subcellular location">
    <subcellularLocation>
        <location evidence="1">Membrane</location>
        <topology evidence="1">Multi-pass membrane protein</topology>
    </subcellularLocation>
</comment>
<evidence type="ECO:0000313" key="9">
    <source>
        <dbReference type="Proteomes" id="UP001172457"/>
    </source>
</evidence>